<dbReference type="Gene3D" id="2.120.10.10">
    <property type="match status" value="2"/>
</dbReference>
<dbReference type="EMBL" id="JQEC01000054">
    <property type="protein sequence ID" value="KGJ89714.1"/>
    <property type="molecule type" value="Genomic_DNA"/>
</dbReference>
<dbReference type="SUPFAM" id="SSF50939">
    <property type="entry name" value="Sialidases"/>
    <property type="match status" value="1"/>
</dbReference>
<organism evidence="2 3">
    <name type="scientific">Colwellia psychrerythraea</name>
    <name type="common">Vibrio psychroerythus</name>
    <dbReference type="NCBI Taxonomy" id="28229"/>
    <lineage>
        <taxon>Bacteria</taxon>
        <taxon>Pseudomonadati</taxon>
        <taxon>Pseudomonadota</taxon>
        <taxon>Gammaproteobacteria</taxon>
        <taxon>Alteromonadales</taxon>
        <taxon>Colwelliaceae</taxon>
        <taxon>Colwellia</taxon>
    </lineage>
</organism>
<gene>
    <name evidence="2" type="ORF">GAB14E_3875</name>
</gene>
<accession>A0A099KG24</accession>
<proteinExistence type="predicted"/>
<evidence type="ECO:0000313" key="3">
    <source>
        <dbReference type="Proteomes" id="UP000029868"/>
    </source>
</evidence>
<feature type="chain" id="PRO_5001948602" description="Exo-alpha-sialidase" evidence="1">
    <location>
        <begin position="28"/>
        <end position="423"/>
    </location>
</feature>
<dbReference type="PATRIC" id="fig|28229.3.peg.3803"/>
<feature type="signal peptide" evidence="1">
    <location>
        <begin position="1"/>
        <end position="27"/>
    </location>
</feature>
<keyword evidence="1" id="KW-0732">Signal</keyword>
<evidence type="ECO:0000256" key="1">
    <source>
        <dbReference type="SAM" id="SignalP"/>
    </source>
</evidence>
<protein>
    <recommendedName>
        <fullName evidence="4">Exo-alpha-sialidase</fullName>
    </recommendedName>
</protein>
<evidence type="ECO:0008006" key="4">
    <source>
        <dbReference type="Google" id="ProtNLM"/>
    </source>
</evidence>
<dbReference type="OrthoDB" id="9764969at2"/>
<dbReference type="RefSeq" id="WP_033083768.1">
    <property type="nucleotide sequence ID" value="NZ_JQEC01000054.1"/>
</dbReference>
<sequence>MILVKKNALLSYVAVCMVLAVIPEAFSGHHQHQPKAKTVGEINQIDCQQVDIRCAKTVTSAFSPKGDLWRLWSQQQALYYQRSTDNGANFTAAKRIAIPDEKISARNENRPKIAFDKAQGVYLSWAMPRERKYTADIRFSYSKDDGKTFSLPVTINDDDLLTGHSFNEMLVDEQGNVNIVWLDGRLKLAKQSKKSAAQGSAIFMATANMKKGGLTLNPEDNNQETFVNKEVVNGTCVCCRLAIDVNSKGNLAILWRHIYGDNIREFAITTVNEQQQAYQVSYDHWQINGCPHQGGALSIDDTNRYHLVWFNQGDKGKGIFYAHSDDAGKTLTTPLNIGEQAAQAAHAHMSEYNGIVDIVWTQFTGTEHQLWHQRSSDNGQTFTPAIVIATAKKGADRPFILTHKNKSYVSWLRFGQGHWLSQL</sequence>
<dbReference type="AlphaFoldDB" id="A0A099KG24"/>
<comment type="caution">
    <text evidence="2">The sequence shown here is derived from an EMBL/GenBank/DDBJ whole genome shotgun (WGS) entry which is preliminary data.</text>
</comment>
<reference evidence="2 3" key="1">
    <citation type="submission" date="2014-08" db="EMBL/GenBank/DDBJ databases">
        <title>Genomic and Phenotypic Diversity of Colwellia psychrerythraea strains from Disparate Marine Basins.</title>
        <authorList>
            <person name="Techtmann S.M."/>
            <person name="Stelling S.C."/>
            <person name="Utturkar S.M."/>
            <person name="Alshibli N."/>
            <person name="Harris A."/>
            <person name="Brown S.D."/>
            <person name="Hazen T.C."/>
        </authorList>
    </citation>
    <scope>NUCLEOTIDE SEQUENCE [LARGE SCALE GENOMIC DNA]</scope>
    <source>
        <strain evidence="2 3">GAB14E</strain>
    </source>
</reference>
<dbReference type="Proteomes" id="UP000029868">
    <property type="component" value="Unassembled WGS sequence"/>
</dbReference>
<dbReference type="CDD" id="cd15482">
    <property type="entry name" value="Sialidase_non-viral"/>
    <property type="match status" value="1"/>
</dbReference>
<dbReference type="InterPro" id="IPR036278">
    <property type="entry name" value="Sialidase_sf"/>
</dbReference>
<name>A0A099KG24_COLPS</name>
<evidence type="ECO:0000313" key="2">
    <source>
        <dbReference type="EMBL" id="KGJ89714.1"/>
    </source>
</evidence>